<dbReference type="GO" id="GO:0004523">
    <property type="term" value="F:RNA-DNA hybrid ribonuclease activity"/>
    <property type="evidence" value="ECO:0007669"/>
    <property type="project" value="InterPro"/>
</dbReference>
<dbReference type="Proteomes" id="UP000516437">
    <property type="component" value="Chromosome 1"/>
</dbReference>
<dbReference type="CDD" id="cd06222">
    <property type="entry name" value="RNase_H_like"/>
    <property type="match status" value="1"/>
</dbReference>
<dbReference type="EMBL" id="RXIC02000019">
    <property type="protein sequence ID" value="KAB1226515.1"/>
    <property type="molecule type" value="Genomic_DNA"/>
</dbReference>
<dbReference type="InterPro" id="IPR036397">
    <property type="entry name" value="RNaseH_sf"/>
</dbReference>
<dbReference type="PANTHER" id="PTHR47723:SF23">
    <property type="entry name" value="REVERSE TRANSCRIPTASE-LIKE PROTEIN"/>
    <property type="match status" value="1"/>
</dbReference>
<dbReference type="GO" id="GO:0003676">
    <property type="term" value="F:nucleic acid binding"/>
    <property type="evidence" value="ECO:0007669"/>
    <property type="project" value="InterPro"/>
</dbReference>
<dbReference type="PANTHER" id="PTHR47723">
    <property type="entry name" value="OS05G0353850 PROTEIN"/>
    <property type="match status" value="1"/>
</dbReference>
<dbReference type="InterPro" id="IPR053151">
    <property type="entry name" value="RNase_H-like"/>
</dbReference>
<dbReference type="Gene3D" id="3.30.420.10">
    <property type="entry name" value="Ribonuclease H-like superfamily/Ribonuclease H"/>
    <property type="match status" value="1"/>
</dbReference>
<sequence length="136" mass="15256">MGLCRDHEGSILLVRTSTISAVQLFWDEIKAALMACRMAEDAQWLSVYFEGDALNACSAIIQNGKDVEGFLVADCKVCHDILSLHPNWNLTWVPRKRNCLAHKIAKWAVQTRRSGSIAAADIPPFILNCDWLYKPP</sequence>
<evidence type="ECO:0000259" key="1">
    <source>
        <dbReference type="Pfam" id="PF13456"/>
    </source>
</evidence>
<dbReference type="InterPro" id="IPR002156">
    <property type="entry name" value="RNaseH_domain"/>
</dbReference>
<accession>A0A6A1WMG3</accession>
<evidence type="ECO:0000313" key="2">
    <source>
        <dbReference type="EMBL" id="KAB1226515.1"/>
    </source>
</evidence>
<evidence type="ECO:0000313" key="3">
    <source>
        <dbReference type="Proteomes" id="UP000516437"/>
    </source>
</evidence>
<name>A0A6A1WMG3_9ROSI</name>
<dbReference type="OrthoDB" id="895680at2759"/>
<comment type="caution">
    <text evidence="2">The sequence shown here is derived from an EMBL/GenBank/DDBJ whole genome shotgun (WGS) entry which is preliminary data.</text>
</comment>
<protein>
    <recommendedName>
        <fullName evidence="1">RNase H type-1 domain-containing protein</fullName>
    </recommendedName>
</protein>
<dbReference type="Pfam" id="PF13456">
    <property type="entry name" value="RVT_3"/>
    <property type="match status" value="1"/>
</dbReference>
<keyword evidence="3" id="KW-1185">Reference proteome</keyword>
<dbReference type="SUPFAM" id="SSF53098">
    <property type="entry name" value="Ribonuclease H-like"/>
    <property type="match status" value="1"/>
</dbReference>
<feature type="domain" description="RNase H type-1" evidence="1">
    <location>
        <begin position="2"/>
        <end position="108"/>
    </location>
</feature>
<reference evidence="2 3" key="1">
    <citation type="journal article" date="2019" name="Plant Biotechnol. J.">
        <title>The red bayberry genome and genetic basis of sex determination.</title>
        <authorList>
            <person name="Jia H.M."/>
            <person name="Jia H.J."/>
            <person name="Cai Q.L."/>
            <person name="Wang Y."/>
            <person name="Zhao H.B."/>
            <person name="Yang W.F."/>
            <person name="Wang G.Y."/>
            <person name="Li Y.H."/>
            <person name="Zhan D.L."/>
            <person name="Shen Y.T."/>
            <person name="Niu Q.F."/>
            <person name="Chang L."/>
            <person name="Qiu J."/>
            <person name="Zhao L."/>
            <person name="Xie H.B."/>
            <person name="Fu W.Y."/>
            <person name="Jin J."/>
            <person name="Li X.W."/>
            <person name="Jiao Y."/>
            <person name="Zhou C.C."/>
            <person name="Tu T."/>
            <person name="Chai C.Y."/>
            <person name="Gao J.L."/>
            <person name="Fan L.J."/>
            <person name="van de Weg E."/>
            <person name="Wang J.Y."/>
            <person name="Gao Z.S."/>
        </authorList>
    </citation>
    <scope>NUCLEOTIDE SEQUENCE [LARGE SCALE GENOMIC DNA]</scope>
    <source>
        <tissue evidence="2">Leaves</tissue>
    </source>
</reference>
<gene>
    <name evidence="2" type="ORF">CJ030_MR1G018134</name>
</gene>
<dbReference type="InterPro" id="IPR044730">
    <property type="entry name" value="RNase_H-like_dom_plant"/>
</dbReference>
<dbReference type="InterPro" id="IPR012337">
    <property type="entry name" value="RNaseH-like_sf"/>
</dbReference>
<organism evidence="2 3">
    <name type="scientific">Morella rubra</name>
    <name type="common">Chinese bayberry</name>
    <dbReference type="NCBI Taxonomy" id="262757"/>
    <lineage>
        <taxon>Eukaryota</taxon>
        <taxon>Viridiplantae</taxon>
        <taxon>Streptophyta</taxon>
        <taxon>Embryophyta</taxon>
        <taxon>Tracheophyta</taxon>
        <taxon>Spermatophyta</taxon>
        <taxon>Magnoliopsida</taxon>
        <taxon>eudicotyledons</taxon>
        <taxon>Gunneridae</taxon>
        <taxon>Pentapetalae</taxon>
        <taxon>rosids</taxon>
        <taxon>fabids</taxon>
        <taxon>Fagales</taxon>
        <taxon>Myricaceae</taxon>
        <taxon>Morella</taxon>
    </lineage>
</organism>
<dbReference type="AlphaFoldDB" id="A0A6A1WMG3"/>
<proteinExistence type="predicted"/>